<protein>
    <submittedName>
        <fullName evidence="1">Uncharacterized protein</fullName>
    </submittedName>
</protein>
<evidence type="ECO:0000313" key="2">
    <source>
        <dbReference type="Proteomes" id="UP000027143"/>
    </source>
</evidence>
<gene>
    <name evidence="1" type="ORF">O7U_01174</name>
</gene>
<keyword evidence="2" id="KW-1185">Reference proteome</keyword>
<proteinExistence type="predicted"/>
<dbReference type="EMBL" id="AHPD01000016">
    <property type="protein sequence ID" value="KEC64943.1"/>
    <property type="molecule type" value="Genomic_DNA"/>
</dbReference>
<organism evidence="1 2">
    <name type="scientific">Bartonella quintana JK 68</name>
    <dbReference type="NCBI Taxonomy" id="1134503"/>
    <lineage>
        <taxon>Bacteria</taxon>
        <taxon>Pseudomonadati</taxon>
        <taxon>Pseudomonadota</taxon>
        <taxon>Alphaproteobacteria</taxon>
        <taxon>Hyphomicrobiales</taxon>
        <taxon>Bartonellaceae</taxon>
        <taxon>Bartonella</taxon>
    </lineage>
</organism>
<comment type="caution">
    <text evidence="1">The sequence shown here is derived from an EMBL/GenBank/DDBJ whole genome shotgun (WGS) entry which is preliminary data.</text>
</comment>
<dbReference type="Proteomes" id="UP000027143">
    <property type="component" value="Unassembled WGS sequence"/>
</dbReference>
<accession>A0ABR4SND9</accession>
<sequence>MNCLELKVQNEWFEDFKPDESLKTNSPFIVSNNVHCFEDGCIHHLLAFEELH</sequence>
<name>A0ABR4SND9_BARQI</name>
<reference evidence="1 2" key="1">
    <citation type="submission" date="2012-04" db="EMBL/GenBank/DDBJ databases">
        <title>The Genome Sequence of Bartonella quintana JK 68.</title>
        <authorList>
            <consortium name="The Broad Institute Genome Sequencing Platform"/>
            <consortium name="The Broad Institute Genome Sequencing Center for Infectious Disease"/>
            <person name="Feldgarden M."/>
            <person name="Kirby J."/>
            <person name="Kosoy M."/>
            <person name="Birtles R."/>
            <person name="Probert W.S."/>
            <person name="Chiaraviglio L."/>
            <person name="Walker B."/>
            <person name="Young S.K."/>
            <person name="Zeng Q."/>
            <person name="Gargeya S."/>
            <person name="Fitzgerald M."/>
            <person name="Haas B."/>
            <person name="Abouelleil A."/>
            <person name="Alvarado L."/>
            <person name="Arachchi H.M."/>
            <person name="Berlin A.M."/>
            <person name="Chapman S.B."/>
            <person name="Goldberg J."/>
            <person name="Griggs A."/>
            <person name="Gujja S."/>
            <person name="Hansen M."/>
            <person name="Howarth C."/>
            <person name="Imamovic A."/>
            <person name="Larimer J."/>
            <person name="McCowen C."/>
            <person name="Montmayeur A."/>
            <person name="Murphy C."/>
            <person name="Neiman D."/>
            <person name="Pearson M."/>
            <person name="Priest M."/>
            <person name="Roberts A."/>
            <person name="Saif S."/>
            <person name="Shea T."/>
            <person name="Sisk P."/>
            <person name="Sykes S."/>
            <person name="Wortman J."/>
            <person name="Nusbaum C."/>
            <person name="Birren B."/>
        </authorList>
    </citation>
    <scope>NUCLEOTIDE SEQUENCE [LARGE SCALE GENOMIC DNA]</scope>
    <source>
        <strain evidence="1 2">JK 68</strain>
    </source>
</reference>
<evidence type="ECO:0000313" key="1">
    <source>
        <dbReference type="EMBL" id="KEC64943.1"/>
    </source>
</evidence>